<evidence type="ECO:0000313" key="2">
    <source>
        <dbReference type="Proteomes" id="UP000006671"/>
    </source>
</evidence>
<reference evidence="1 2" key="1">
    <citation type="journal article" date="2010" name="Cell">
        <title>The genome of Naegleria gruberi illuminates early eukaryotic versatility.</title>
        <authorList>
            <person name="Fritz-Laylin L.K."/>
            <person name="Prochnik S.E."/>
            <person name="Ginger M.L."/>
            <person name="Dacks J.B."/>
            <person name="Carpenter M.L."/>
            <person name="Field M.C."/>
            <person name="Kuo A."/>
            <person name="Paredez A."/>
            <person name="Chapman J."/>
            <person name="Pham J."/>
            <person name="Shu S."/>
            <person name="Neupane R."/>
            <person name="Cipriano M."/>
            <person name="Mancuso J."/>
            <person name="Tu H."/>
            <person name="Salamov A."/>
            <person name="Lindquist E."/>
            <person name="Shapiro H."/>
            <person name="Lucas S."/>
            <person name="Grigoriev I.V."/>
            <person name="Cande W.Z."/>
            <person name="Fulton C."/>
            <person name="Rokhsar D.S."/>
            <person name="Dawson S.C."/>
        </authorList>
    </citation>
    <scope>NUCLEOTIDE SEQUENCE [LARGE SCALE GENOMIC DNA]</scope>
    <source>
        <strain evidence="1 2">NEG-M</strain>
    </source>
</reference>
<dbReference type="RefSeq" id="XP_002676890.1">
    <property type="nucleotide sequence ID" value="XM_002676844.1"/>
</dbReference>
<organism evidence="2">
    <name type="scientific">Naegleria gruberi</name>
    <name type="common">Amoeba</name>
    <dbReference type="NCBI Taxonomy" id="5762"/>
    <lineage>
        <taxon>Eukaryota</taxon>
        <taxon>Discoba</taxon>
        <taxon>Heterolobosea</taxon>
        <taxon>Tetramitia</taxon>
        <taxon>Eutetramitia</taxon>
        <taxon>Vahlkampfiidae</taxon>
        <taxon>Naegleria</taxon>
    </lineage>
</organism>
<proteinExistence type="predicted"/>
<sequence>MPENQSEQGENNSPLITWLKVVFPSGMNNNRSSTLEHYANSSQYASEHDEDHQQQEIIKSPTINSSLSLIWFSGLLLENDHHSMLVVESFTEMAKLIKSSSEDSSTICEEMYFGLSEEGKYFIHNNNNKNNKKIDTESNNTNTSLFVNPPPLMMKSSVNSSLLGKPTSSLETFIYLFSLCSLCNACSEEIFNNFNEIVQVVEYSLQDVNCQNDIYWQEIYNNISADSQSLIILGKFICAIFPHIQILNKSNSTILFGHICRCWTKQVVNNSSEELWKLLARFLSYPELSRYYFFTNSEIGHTTSVLLANYTIDILDKDHYCDDSNFTLSEKFELFLKVFKNKFLTSDFKESSEIYEYCKLFIDTDTFKEEHFELYLRFKAEMEYIVILSPPFVSYYRAIEYLLNLANQVEESKETLSENVYIFLKSQIILHKLKKASTFEISAEYYSQKDYLITTFKKELEDLVDIKNEYFTKGYLNPFIIHILSPGKLMRNWLLVNNKNTLSKIQHYSSLAGWYKERGNCVKHREYLQKAYSLFQYINMRDWMNNGIFEVAESLVSAYASESLPPFFSKKLLIELEALWSGLDSTRELYFPGAYKILINLKASLCPEKESREILDSAISLFKSALCLRKDNYAIEENPNYEQILKYGGEDNKKKDTSAYQVYISLIKDHANTYSKSAPKVSLKIYRNLLIENTVKHDHCSIRLFILSLFSSLNMQNDMIHLCDQLFEYYGTYPVVKIRCYQYLADYYKRKIKFSTLLSEELQLIEKSLLNLTGAVEVLKENDLDTYSSLSDFLLCAQTASSLYSSFSDRIKKDVKWESFEKSLSTIFEDLIEFLKKFDFSNCISKSNIDLVQSMFSILSGAMEFLSTSQLKTILLKALLLSENIKPIVNIYNNSTIMYGFYDILILSNKFFSQVEEPVVKEINYEKRDLLGSIFSVDEENTNFWNHMIEYPEDQFPTFLEIEYGFLNFLLEGFQHHGVYKSLIYKQIFDIHRRNKNCTKELFLKHLESWKEVAIDSDTRRHYPTHILDCELYENFTKFKTKGDLTLTRMNIITDVSSIDETTKQRVVRDLSNDIFFHEKFLQTVSMIQSYEMILAINLRQVDLFSKIPTSFCKLRALRSILFLESVTGINGLSEHFFERVQQIQVSDDLIVNIGCGNDDRIYIYAKIEGLDLNYDVITEDRVKVMEKLLESSFFGFMDIYSEIDYLSCGLSEDGSIYLHTYYELKTSSFSKLLYTLQTFIKNAENWKSEVFELISKKTKHTSATNIRERIFNTRYLATHNTKKKYGLSKDQGTLVESIITLIEKKEEESKTPTHEKQDENEMLEVFTDSTLEVLESYLSNSTQDLYDGTLQKYKAKEMIENSLNALCFISDLYHLGQLKSKERADNLLQNLGDALGLAGNLQFTESDRICTIAANGLNIYLQHRRKEGRLLDHIFIFAICSVKINCVHKKDQVYTYFLKSSLLGGNSMGGGFGVIKNENDPAKISIYYYTRLSVENASDTALMEVLPGFVTSYSELLDDLEKILSDRSC</sequence>
<dbReference type="KEGG" id="ngr:NAEGRDRAFT_67755"/>
<evidence type="ECO:0000313" key="1">
    <source>
        <dbReference type="EMBL" id="EFC44146.1"/>
    </source>
</evidence>
<dbReference type="EMBL" id="GG738869">
    <property type="protein sequence ID" value="EFC44146.1"/>
    <property type="molecule type" value="Genomic_DNA"/>
</dbReference>
<accession>D2VFV3</accession>
<dbReference type="SUPFAM" id="SSF69635">
    <property type="entry name" value="Type III secretory system chaperone-like"/>
    <property type="match status" value="1"/>
</dbReference>
<name>D2VFV3_NAEGR</name>
<dbReference type="InParanoid" id="D2VFV3"/>
<gene>
    <name evidence="1" type="ORF">NAEGRDRAFT_67755</name>
</gene>
<dbReference type="GeneID" id="8848129"/>
<protein>
    <submittedName>
        <fullName evidence="1">Predicted protein</fullName>
    </submittedName>
</protein>
<dbReference type="Gene3D" id="3.30.1460.10">
    <property type="match status" value="2"/>
</dbReference>
<dbReference type="OrthoDB" id="10339143at2759"/>
<dbReference type="OMA" id="DHCSIRL"/>
<dbReference type="Proteomes" id="UP000006671">
    <property type="component" value="Unassembled WGS sequence"/>
</dbReference>
<keyword evidence="2" id="KW-1185">Reference proteome</keyword>
<dbReference type="VEuPathDB" id="AmoebaDB:NAEGRDRAFT_67755"/>